<evidence type="ECO:0000313" key="2">
    <source>
        <dbReference type="EMBL" id="KAG1338000.1"/>
    </source>
</evidence>
<feature type="region of interest" description="Disordered" evidence="1">
    <location>
        <begin position="61"/>
        <end position="110"/>
    </location>
</feature>
<gene>
    <name evidence="2" type="ORF">COCNU_04G003060</name>
</gene>
<dbReference type="EMBL" id="CM017875">
    <property type="protein sequence ID" value="KAG1338000.1"/>
    <property type="molecule type" value="Genomic_DNA"/>
</dbReference>
<reference evidence="2" key="1">
    <citation type="journal article" date="2017" name="Gigascience">
        <title>The genome draft of coconut (Cocos nucifera).</title>
        <authorList>
            <person name="Xiao Y."/>
            <person name="Xu P."/>
            <person name="Fan H."/>
            <person name="Baudouin L."/>
            <person name="Xia W."/>
            <person name="Bocs S."/>
            <person name="Xu J."/>
            <person name="Li Q."/>
            <person name="Guo A."/>
            <person name="Zhou L."/>
            <person name="Li J."/>
            <person name="Wu Y."/>
            <person name="Ma Z."/>
            <person name="Armero A."/>
            <person name="Issali A.E."/>
            <person name="Liu N."/>
            <person name="Peng M."/>
            <person name="Yang Y."/>
        </authorList>
    </citation>
    <scope>NUCLEOTIDE SEQUENCE</scope>
    <source>
        <tissue evidence="2">Spear leaf of Hainan Tall coconut</tissue>
    </source>
</reference>
<dbReference type="OrthoDB" id="786775at2759"/>
<sequence>MAALKDSLQKNDLLFSLEKKYPKDFVDLLVQIEGYARTEEAFKLKDEEALEKRRINEYNRPTVDGEPSEVWPCSRTPPERRRVRTPRARHQGSLDRRARRSPPAGKFHNYAPLNASKTQVLTEVKNQLSRSGELRSFLNKHDRSKYCLYHRDHSHDTEECIQLPDKIEELIRIG</sequence>
<keyword evidence="3" id="KW-1185">Reference proteome</keyword>
<dbReference type="Proteomes" id="UP000797356">
    <property type="component" value="Chromosome 4"/>
</dbReference>
<evidence type="ECO:0000256" key="1">
    <source>
        <dbReference type="SAM" id="MobiDB-lite"/>
    </source>
</evidence>
<feature type="compositionally biased region" description="Basic residues" evidence="1">
    <location>
        <begin position="81"/>
        <end position="90"/>
    </location>
</feature>
<organism evidence="2 3">
    <name type="scientific">Cocos nucifera</name>
    <name type="common">Coconut palm</name>
    <dbReference type="NCBI Taxonomy" id="13894"/>
    <lineage>
        <taxon>Eukaryota</taxon>
        <taxon>Viridiplantae</taxon>
        <taxon>Streptophyta</taxon>
        <taxon>Embryophyta</taxon>
        <taxon>Tracheophyta</taxon>
        <taxon>Spermatophyta</taxon>
        <taxon>Magnoliopsida</taxon>
        <taxon>Liliopsida</taxon>
        <taxon>Arecaceae</taxon>
        <taxon>Arecoideae</taxon>
        <taxon>Cocoseae</taxon>
        <taxon>Attaleinae</taxon>
        <taxon>Cocos</taxon>
    </lineage>
</organism>
<name>A0A8K0MZF0_COCNU</name>
<dbReference type="AlphaFoldDB" id="A0A8K0MZF0"/>
<accession>A0A8K0MZF0</accession>
<protein>
    <recommendedName>
        <fullName evidence="4">Retrotransposon gag domain-containing protein</fullName>
    </recommendedName>
</protein>
<evidence type="ECO:0000313" key="3">
    <source>
        <dbReference type="Proteomes" id="UP000797356"/>
    </source>
</evidence>
<proteinExistence type="predicted"/>
<comment type="caution">
    <text evidence="2">The sequence shown here is derived from an EMBL/GenBank/DDBJ whole genome shotgun (WGS) entry which is preliminary data.</text>
</comment>
<reference evidence="2" key="2">
    <citation type="submission" date="2019-07" db="EMBL/GenBank/DDBJ databases">
        <authorList>
            <person name="Yang Y."/>
            <person name="Bocs S."/>
            <person name="Baudouin L."/>
        </authorList>
    </citation>
    <scope>NUCLEOTIDE SEQUENCE</scope>
    <source>
        <tissue evidence="2">Spear leaf of Hainan Tall coconut</tissue>
    </source>
</reference>
<evidence type="ECO:0008006" key="4">
    <source>
        <dbReference type="Google" id="ProtNLM"/>
    </source>
</evidence>